<sequence>MLAKKLDEMDGKINDVKNFFTLVFYTAVPVLFIII</sequence>
<proteinExistence type="predicted"/>
<keyword evidence="1" id="KW-0472">Membrane</keyword>
<feature type="transmembrane region" description="Helical" evidence="1">
    <location>
        <begin position="16"/>
        <end position="34"/>
    </location>
</feature>
<keyword evidence="1" id="KW-0812">Transmembrane</keyword>
<reference evidence="2" key="1">
    <citation type="submission" date="2013-12" db="EMBL/GenBank/DDBJ databases">
        <title>A Varibaculum cambriense genome reconstructed from a premature infant gut community with otherwise low bacterial novelty that shifts toward anaerobic metabolism during the third week of life.</title>
        <authorList>
            <person name="Brown C.T."/>
            <person name="Sharon I."/>
            <person name="Thomas B.C."/>
            <person name="Castelle C.J."/>
            <person name="Morowitz M.J."/>
            <person name="Banfield J.F."/>
        </authorList>
    </citation>
    <scope>NUCLEOTIDE SEQUENCE</scope>
</reference>
<feature type="non-terminal residue" evidence="2">
    <location>
        <position position="35"/>
    </location>
</feature>
<keyword evidence="1" id="KW-1133">Transmembrane helix</keyword>
<evidence type="ECO:0000313" key="2">
    <source>
        <dbReference type="EMBL" id="ETJ25169.1"/>
    </source>
</evidence>
<organism evidence="2">
    <name type="scientific">human gut metagenome</name>
    <dbReference type="NCBI Taxonomy" id="408170"/>
    <lineage>
        <taxon>unclassified sequences</taxon>
        <taxon>metagenomes</taxon>
        <taxon>organismal metagenomes</taxon>
    </lineage>
</organism>
<evidence type="ECO:0000256" key="1">
    <source>
        <dbReference type="SAM" id="Phobius"/>
    </source>
</evidence>
<gene>
    <name evidence="2" type="ORF">Q604_UNBC17917G0001</name>
</gene>
<name>W1X8M8_9ZZZZ</name>
<dbReference type="EMBL" id="AZMM01017917">
    <property type="protein sequence ID" value="ETJ25169.1"/>
    <property type="molecule type" value="Genomic_DNA"/>
</dbReference>
<protein>
    <submittedName>
        <fullName evidence="2">Rod shape-determining protein RodA</fullName>
    </submittedName>
</protein>
<comment type="caution">
    <text evidence="2">The sequence shown here is derived from an EMBL/GenBank/DDBJ whole genome shotgun (WGS) entry which is preliminary data.</text>
</comment>
<accession>W1X8M8</accession>
<dbReference type="AlphaFoldDB" id="W1X8M8"/>